<dbReference type="AlphaFoldDB" id="A0A5Q2VIT5"/>
<organism evidence="2 3">
    <name type="scientific">Serratia proteamaculans</name>
    <dbReference type="NCBI Taxonomy" id="28151"/>
    <lineage>
        <taxon>Bacteria</taxon>
        <taxon>Pseudomonadati</taxon>
        <taxon>Pseudomonadota</taxon>
        <taxon>Gammaproteobacteria</taxon>
        <taxon>Enterobacterales</taxon>
        <taxon>Yersiniaceae</taxon>
        <taxon>Serratia</taxon>
    </lineage>
</organism>
<dbReference type="InterPro" id="IPR057087">
    <property type="entry name" value="Gp12-like"/>
</dbReference>
<reference evidence="2 3" key="1">
    <citation type="submission" date="2019-11" db="EMBL/GenBank/DDBJ databases">
        <title>The Phosphoenolpyruvate Phosphotransferase System Regulates Serratia proteamaculans 336X Biofilm Formation and Wheat Roots colonization.</title>
        <authorList>
            <person name="Liu F."/>
        </authorList>
    </citation>
    <scope>NUCLEOTIDE SEQUENCE [LARGE SCALE GENOMIC DNA]</scope>
    <source>
        <strain evidence="2 3">336X</strain>
    </source>
</reference>
<name>A0A5Q2VIT5_SERPR</name>
<dbReference type="RefSeq" id="WP_153860156.1">
    <property type="nucleotide sequence ID" value="NZ_CP045913.1"/>
</dbReference>
<dbReference type="EMBL" id="CP045913">
    <property type="protein sequence ID" value="QGH63431.1"/>
    <property type="molecule type" value="Genomic_DNA"/>
</dbReference>
<evidence type="ECO:0000313" key="3">
    <source>
        <dbReference type="Proteomes" id="UP000381260"/>
    </source>
</evidence>
<accession>A0A5Q2VIT5</accession>
<sequence>MAETTVYQFVPDVVESAAYRVISQLLPITLAYADQNNSRLELPYATLKVSSRLTIGRDEEGKVNVDGIMPMHGVREGVVMINVYGGSAREHCDNLVNNIRKVTSRYLMRREKFVISNNAEVQNITGLRDDANFESMSNVDLTFRYTGKYTDDVGLIETVDATGDIGGHATHIEIAVTSPDNQ</sequence>
<evidence type="ECO:0000313" key="2">
    <source>
        <dbReference type="EMBL" id="QGH63431.1"/>
    </source>
</evidence>
<proteinExistence type="predicted"/>
<dbReference type="Pfam" id="PF23961">
    <property type="entry name" value="Phage_tail_terminator_9"/>
    <property type="match status" value="1"/>
</dbReference>
<feature type="domain" description="Phage neck terminator protein gp12-like" evidence="1">
    <location>
        <begin position="19"/>
        <end position="164"/>
    </location>
</feature>
<dbReference type="NCBIfam" id="NF047498">
    <property type="entry name" value="LIC_12616_fam"/>
    <property type="match status" value="1"/>
</dbReference>
<protein>
    <recommendedName>
        <fullName evidence="1">Phage neck terminator protein gp12-like domain-containing protein</fullName>
    </recommendedName>
</protein>
<dbReference type="Proteomes" id="UP000381260">
    <property type="component" value="Chromosome"/>
</dbReference>
<evidence type="ECO:0000259" key="1">
    <source>
        <dbReference type="Pfam" id="PF23961"/>
    </source>
</evidence>
<gene>
    <name evidence="2" type="ORF">GHV41_22430</name>
</gene>